<feature type="compositionally biased region" description="Polar residues" evidence="1">
    <location>
        <begin position="607"/>
        <end position="617"/>
    </location>
</feature>
<dbReference type="EMBL" id="ML179052">
    <property type="protein sequence ID" value="THV04975.1"/>
    <property type="molecule type" value="Genomic_DNA"/>
</dbReference>
<feature type="region of interest" description="Disordered" evidence="1">
    <location>
        <begin position="500"/>
        <end position="541"/>
    </location>
</feature>
<feature type="region of interest" description="Disordered" evidence="1">
    <location>
        <begin position="605"/>
        <end position="650"/>
    </location>
</feature>
<sequence length="650" mass="71148">MSANQPQPAQPTMQWGNHPDTAQIPSPTAAASPDTNAIANGNNQYQQIPWDTMNTTHSQPNHYMFPSAQGMNVNTPEGNKVHMFNNTHMFGPNAGSPQTMLAHVSQVNPSANLSATAGSIGTGWQPGNAIPAGHSPHAMTNSTANNTTPTSPTQHNGSNFQSDMPMNNGWPMAWVWHFIHRNMMNASPDNYVLNQQNMMNATPSNYMPNQQRQDTSFNMAASGPATGDGVNQLMITASNGGAFSIPGPFINVLTNSTAGNLQQQMQAAPMPVETPTNAPAPARPKGKGKVKNSTLEISYVHDAFNEHCGYSKNGVLPHPPGHSDHEVRMAEDGKTKYLDMNWSKGPRSPENKRVYEEIIRRLREQDRAETDESAKKFYKVDHETLLEAFATYFTTRRIIYKAQNNETAAETQAKKLRRNRRNSRKTHKVIARRQALPKFHKKHGEKETHGAVHLVLSECQSSEYSDTDTPGENLKILDLKWRNDKVSQFYYELDDLSRADEDGQREAQSGKVVKGVQRKVRHRDGKNRQSRKDTPKHPPRVCVKPQYINQYNVKPNDPSWTIITFLDKSYSHDEGYEAGDEGTGGKANDGGNTVQEPGADLAVMGSHNESGIGSSVDANAAGPSGDGNGVVVGGGATVVGPDTDNNQGAV</sequence>
<feature type="compositionally biased region" description="Basic and acidic residues" evidence="1">
    <location>
        <begin position="526"/>
        <end position="536"/>
    </location>
</feature>
<protein>
    <submittedName>
        <fullName evidence="2">Uncharacterized protein</fullName>
    </submittedName>
</protein>
<organism evidence="2 3">
    <name type="scientific">Dendrothele bispora (strain CBS 962.96)</name>
    <dbReference type="NCBI Taxonomy" id="1314807"/>
    <lineage>
        <taxon>Eukaryota</taxon>
        <taxon>Fungi</taxon>
        <taxon>Dikarya</taxon>
        <taxon>Basidiomycota</taxon>
        <taxon>Agaricomycotina</taxon>
        <taxon>Agaricomycetes</taxon>
        <taxon>Agaricomycetidae</taxon>
        <taxon>Agaricales</taxon>
        <taxon>Agaricales incertae sedis</taxon>
        <taxon>Dendrothele</taxon>
    </lineage>
</organism>
<feature type="compositionally biased region" description="Gly residues" evidence="1">
    <location>
        <begin position="624"/>
        <end position="637"/>
    </location>
</feature>
<feature type="compositionally biased region" description="Polar residues" evidence="1">
    <location>
        <begin position="1"/>
        <end position="15"/>
    </location>
</feature>
<feature type="compositionally biased region" description="Low complexity" evidence="1">
    <location>
        <begin position="140"/>
        <end position="153"/>
    </location>
</feature>
<proteinExistence type="predicted"/>
<evidence type="ECO:0000313" key="3">
    <source>
        <dbReference type="Proteomes" id="UP000297245"/>
    </source>
</evidence>
<dbReference type="AlphaFoldDB" id="A0A4S8MPW9"/>
<evidence type="ECO:0000256" key="1">
    <source>
        <dbReference type="SAM" id="MobiDB-lite"/>
    </source>
</evidence>
<dbReference type="Proteomes" id="UP000297245">
    <property type="component" value="Unassembled WGS sequence"/>
</dbReference>
<feature type="region of interest" description="Disordered" evidence="1">
    <location>
        <begin position="271"/>
        <end position="290"/>
    </location>
</feature>
<keyword evidence="3" id="KW-1185">Reference proteome</keyword>
<accession>A0A4S8MPW9</accession>
<reference evidence="2 3" key="1">
    <citation type="journal article" date="2019" name="Nat. Ecol. Evol.">
        <title>Megaphylogeny resolves global patterns of mushroom evolution.</title>
        <authorList>
            <person name="Varga T."/>
            <person name="Krizsan K."/>
            <person name="Foldi C."/>
            <person name="Dima B."/>
            <person name="Sanchez-Garcia M."/>
            <person name="Sanchez-Ramirez S."/>
            <person name="Szollosi G.J."/>
            <person name="Szarkandi J.G."/>
            <person name="Papp V."/>
            <person name="Albert L."/>
            <person name="Andreopoulos W."/>
            <person name="Angelini C."/>
            <person name="Antonin V."/>
            <person name="Barry K.W."/>
            <person name="Bougher N.L."/>
            <person name="Buchanan P."/>
            <person name="Buyck B."/>
            <person name="Bense V."/>
            <person name="Catcheside P."/>
            <person name="Chovatia M."/>
            <person name="Cooper J."/>
            <person name="Damon W."/>
            <person name="Desjardin D."/>
            <person name="Finy P."/>
            <person name="Geml J."/>
            <person name="Haridas S."/>
            <person name="Hughes K."/>
            <person name="Justo A."/>
            <person name="Karasinski D."/>
            <person name="Kautmanova I."/>
            <person name="Kiss B."/>
            <person name="Kocsube S."/>
            <person name="Kotiranta H."/>
            <person name="LaButti K.M."/>
            <person name="Lechner B.E."/>
            <person name="Liimatainen K."/>
            <person name="Lipzen A."/>
            <person name="Lukacs Z."/>
            <person name="Mihaltcheva S."/>
            <person name="Morgado L.N."/>
            <person name="Niskanen T."/>
            <person name="Noordeloos M.E."/>
            <person name="Ohm R.A."/>
            <person name="Ortiz-Santana B."/>
            <person name="Ovrebo C."/>
            <person name="Racz N."/>
            <person name="Riley R."/>
            <person name="Savchenko A."/>
            <person name="Shiryaev A."/>
            <person name="Soop K."/>
            <person name="Spirin V."/>
            <person name="Szebenyi C."/>
            <person name="Tomsovsky M."/>
            <person name="Tulloss R.E."/>
            <person name="Uehling J."/>
            <person name="Grigoriev I.V."/>
            <person name="Vagvolgyi C."/>
            <person name="Papp T."/>
            <person name="Martin F.M."/>
            <person name="Miettinen O."/>
            <person name="Hibbett D.S."/>
            <person name="Nagy L.G."/>
        </authorList>
    </citation>
    <scope>NUCLEOTIDE SEQUENCE [LARGE SCALE GENOMIC DNA]</scope>
    <source>
        <strain evidence="2 3">CBS 962.96</strain>
    </source>
</reference>
<gene>
    <name evidence="2" type="ORF">K435DRAFT_790668</name>
</gene>
<feature type="region of interest" description="Disordered" evidence="1">
    <location>
        <begin position="1"/>
        <end position="41"/>
    </location>
</feature>
<feature type="compositionally biased region" description="Basic residues" evidence="1">
    <location>
        <begin position="516"/>
        <end position="525"/>
    </location>
</feature>
<feature type="compositionally biased region" description="Polar residues" evidence="1">
    <location>
        <begin position="154"/>
        <end position="163"/>
    </location>
</feature>
<feature type="region of interest" description="Disordered" evidence="1">
    <location>
        <begin position="129"/>
        <end position="163"/>
    </location>
</feature>
<evidence type="ECO:0000313" key="2">
    <source>
        <dbReference type="EMBL" id="THV04975.1"/>
    </source>
</evidence>
<name>A0A4S8MPW9_DENBC</name>